<evidence type="ECO:0000313" key="3">
    <source>
        <dbReference type="Proteomes" id="UP000285523"/>
    </source>
</evidence>
<dbReference type="EMBL" id="QYYD01000014">
    <property type="protein sequence ID" value="RJF70894.1"/>
    <property type="molecule type" value="Genomic_DNA"/>
</dbReference>
<name>A0A418V470_RHOPL</name>
<reference evidence="2 3" key="1">
    <citation type="submission" date="2018-09" db="EMBL/GenBank/DDBJ databases">
        <title>Draft genome sequence of Rhodopseudomonas palustris 2.1.18.</title>
        <authorList>
            <person name="Robertson S.L."/>
            <person name="Meyer T.E."/>
            <person name="Kyndt J.A."/>
        </authorList>
    </citation>
    <scope>NUCLEOTIDE SEQUENCE [LARGE SCALE GENOMIC DNA]</scope>
    <source>
        <strain evidence="2 3">2.1.18</strain>
    </source>
</reference>
<dbReference type="Gene3D" id="1.10.10.60">
    <property type="entry name" value="Homeodomain-like"/>
    <property type="match status" value="1"/>
</dbReference>
<dbReference type="Pfam" id="PF07750">
    <property type="entry name" value="GcrA"/>
    <property type="match status" value="1"/>
</dbReference>
<protein>
    <submittedName>
        <fullName evidence="2">GcrA cell cycle regulator</fullName>
    </submittedName>
</protein>
<gene>
    <name evidence="2" type="ORF">D4Q52_14795</name>
</gene>
<dbReference type="RefSeq" id="WP_119857339.1">
    <property type="nucleotide sequence ID" value="NZ_QYYD01000014.1"/>
</dbReference>
<dbReference type="Proteomes" id="UP000285523">
    <property type="component" value="Unassembled WGS sequence"/>
</dbReference>
<comment type="caution">
    <text evidence="2">The sequence shown here is derived from an EMBL/GenBank/DDBJ whole genome shotgun (WGS) entry which is preliminary data.</text>
</comment>
<feature type="compositionally biased region" description="Low complexity" evidence="1">
    <location>
        <begin position="53"/>
        <end position="62"/>
    </location>
</feature>
<dbReference type="OrthoDB" id="9798071at2"/>
<evidence type="ECO:0000313" key="2">
    <source>
        <dbReference type="EMBL" id="RJF70894.1"/>
    </source>
</evidence>
<dbReference type="AlphaFoldDB" id="A0A418V470"/>
<accession>A0A418V470</accession>
<proteinExistence type="predicted"/>
<dbReference type="InterPro" id="IPR011681">
    <property type="entry name" value="GcrA"/>
</dbReference>
<organism evidence="2 3">
    <name type="scientific">Rhodopseudomonas palustris</name>
    <dbReference type="NCBI Taxonomy" id="1076"/>
    <lineage>
        <taxon>Bacteria</taxon>
        <taxon>Pseudomonadati</taxon>
        <taxon>Pseudomonadota</taxon>
        <taxon>Alphaproteobacteria</taxon>
        <taxon>Hyphomicrobiales</taxon>
        <taxon>Nitrobacteraceae</taxon>
        <taxon>Rhodopseudomonas</taxon>
    </lineage>
</organism>
<feature type="region of interest" description="Disordered" evidence="1">
    <location>
        <begin position="52"/>
        <end position="71"/>
    </location>
</feature>
<evidence type="ECO:0000256" key="1">
    <source>
        <dbReference type="SAM" id="MobiDB-lite"/>
    </source>
</evidence>
<sequence length="172" mass="18438">MSSGALGWTDERVAQLTRLWEGGLTASQIAAELGQVSRNAVVGKVHRLGLSGRPIRPASGAPRPRRAETTRPVRWTPQTAPRRTAAPPFAAVAAAVDPAIDAARVPPGQRLSLLGLDDSNCHWPFGDPATHEFFFCGGRALPGLPYCAHHVRLAYRAGDDCRRTTGTSNGRR</sequence>